<feature type="binding site" evidence="9">
    <location>
        <begin position="108"/>
        <end position="115"/>
    </location>
    <ligand>
        <name>GTP</name>
        <dbReference type="ChEBI" id="CHEBI:37565"/>
    </ligand>
</feature>
<dbReference type="InterPro" id="IPR004125">
    <property type="entry name" value="Signal_recog_particle_SRP54_M"/>
</dbReference>
<dbReference type="InterPro" id="IPR036891">
    <property type="entry name" value="Signal_recog_part_SRP54_M_sf"/>
</dbReference>
<evidence type="ECO:0000256" key="1">
    <source>
        <dbReference type="ARBA" id="ARBA00005450"/>
    </source>
</evidence>
<evidence type="ECO:0000313" key="11">
    <source>
        <dbReference type="EMBL" id="MBO0450260.1"/>
    </source>
</evidence>
<dbReference type="Pfam" id="PF02881">
    <property type="entry name" value="SRP54_N"/>
    <property type="match status" value="1"/>
</dbReference>
<protein>
    <recommendedName>
        <fullName evidence="9">Signal recognition particle protein</fullName>
        <ecNumber evidence="9">3.6.5.4</ecNumber>
    </recommendedName>
    <alternativeName>
        <fullName evidence="9">Fifty-four homolog</fullName>
    </alternativeName>
</protein>
<dbReference type="SUPFAM" id="SSF52540">
    <property type="entry name" value="P-loop containing nucleoside triphosphate hydrolases"/>
    <property type="match status" value="1"/>
</dbReference>
<dbReference type="CDD" id="cd18539">
    <property type="entry name" value="SRP_G"/>
    <property type="match status" value="1"/>
</dbReference>
<comment type="subunit">
    <text evidence="9">Part of the signal recognition particle protein translocation system, which is composed of SRP and FtsY.</text>
</comment>
<comment type="catalytic activity">
    <reaction evidence="8 9">
        <text>GTP + H2O = GDP + phosphate + H(+)</text>
        <dbReference type="Rhea" id="RHEA:19669"/>
        <dbReference type="ChEBI" id="CHEBI:15377"/>
        <dbReference type="ChEBI" id="CHEBI:15378"/>
        <dbReference type="ChEBI" id="CHEBI:37565"/>
        <dbReference type="ChEBI" id="CHEBI:43474"/>
        <dbReference type="ChEBI" id="CHEBI:58189"/>
        <dbReference type="EC" id="3.6.5.4"/>
    </reaction>
</comment>
<feature type="binding site" evidence="9">
    <location>
        <begin position="249"/>
        <end position="252"/>
    </location>
    <ligand>
        <name>GTP</name>
        <dbReference type="ChEBI" id="CHEBI:37565"/>
    </ligand>
</feature>
<evidence type="ECO:0000256" key="5">
    <source>
        <dbReference type="ARBA" id="ARBA00023134"/>
    </source>
</evidence>
<evidence type="ECO:0000313" key="12">
    <source>
        <dbReference type="Proteomes" id="UP000664256"/>
    </source>
</evidence>
<keyword evidence="12" id="KW-1185">Reference proteome</keyword>
<dbReference type="EMBL" id="JAFLVT010000018">
    <property type="protein sequence ID" value="MBO0450260.1"/>
    <property type="molecule type" value="Genomic_DNA"/>
</dbReference>
<feature type="binding site" evidence="9">
    <location>
        <begin position="191"/>
        <end position="195"/>
    </location>
    <ligand>
        <name>GTP</name>
        <dbReference type="ChEBI" id="CHEBI:37565"/>
    </ligand>
</feature>
<keyword evidence="9" id="KW-0963">Cytoplasm</keyword>
<dbReference type="SMART" id="SM00962">
    <property type="entry name" value="SRP54"/>
    <property type="match status" value="1"/>
</dbReference>
<dbReference type="SMART" id="SM00963">
    <property type="entry name" value="SRP54_N"/>
    <property type="match status" value="1"/>
</dbReference>
<feature type="domain" description="SRP54-type proteins GTP-binding" evidence="10">
    <location>
        <begin position="270"/>
        <end position="283"/>
    </location>
</feature>
<dbReference type="Pfam" id="PF00448">
    <property type="entry name" value="SRP54"/>
    <property type="match status" value="1"/>
</dbReference>
<dbReference type="SMART" id="SM00382">
    <property type="entry name" value="AAA"/>
    <property type="match status" value="1"/>
</dbReference>
<dbReference type="Gene3D" id="3.40.50.300">
    <property type="entry name" value="P-loop containing nucleotide triphosphate hydrolases"/>
    <property type="match status" value="1"/>
</dbReference>
<sequence>MAFENLTERLQQAMSKLRKKGKITEADVTEMMREIRLALLEADVNLKVVKEFVKNVRQRAVGSEVLDSLSPAQQIVKIVDEELTKTLGSETATLNKSPKIPTVIMMVGLQGAGKTTFAGKLANQLIKTEKARPLMIAGDVYRPAAIDQLKVLGQQLNVPVFDMGTDVSPVEIVRQGMELAREKKNDYVLIDTAGRLHIDEKLMDELKQIKEIAQPNEILLVVDAMTGQDAVTVADSFNQQLGITGVVITKLDGDTRGGAALSIRQVTGAPIKFTGTGEKLTDLEVFHPDRMASRILGMGDMLTLIEKAQQDYDEKKAEELAKKMKENTFDFNDFIEQMDQVMGMGPLEDLLKMIPGMSQMPGIENVKVDPKQIARQKAMVMSMTPAEREDPDLLNPSRRRRIAAGSGNSVVEVNRMIKQFKEARKMMQQMTKGQMPAGMDQMFGSGIKGKMGKMAMNRMMKKQKKKKKRK</sequence>
<keyword evidence="2 9" id="KW-0547">Nucleotide-binding</keyword>
<dbReference type="InterPro" id="IPR027417">
    <property type="entry name" value="P-loop_NTPase"/>
</dbReference>
<keyword evidence="3 9" id="KW-0378">Hydrolase</keyword>
<dbReference type="Gene3D" id="1.10.260.30">
    <property type="entry name" value="Signal recognition particle, SRP54 subunit, M-domain"/>
    <property type="match status" value="1"/>
</dbReference>
<evidence type="ECO:0000259" key="10">
    <source>
        <dbReference type="PROSITE" id="PS00300"/>
    </source>
</evidence>
<dbReference type="InterPro" id="IPR042101">
    <property type="entry name" value="SRP54_N_sf"/>
</dbReference>
<keyword evidence="6 9" id="KW-0733">Signal recognition particle</keyword>
<organism evidence="11 12">
    <name type="scientific">Candidatus Enterococcus myersii</name>
    <dbReference type="NCBI Taxonomy" id="2815322"/>
    <lineage>
        <taxon>Bacteria</taxon>
        <taxon>Bacillati</taxon>
        <taxon>Bacillota</taxon>
        <taxon>Bacilli</taxon>
        <taxon>Lactobacillales</taxon>
        <taxon>Enterococcaceae</taxon>
        <taxon>Enterococcus</taxon>
    </lineage>
</organism>
<keyword evidence="5 9" id="KW-0342">GTP-binding</keyword>
<dbReference type="InterPro" id="IPR022941">
    <property type="entry name" value="SRP54"/>
</dbReference>
<evidence type="ECO:0000256" key="8">
    <source>
        <dbReference type="ARBA" id="ARBA00048027"/>
    </source>
</evidence>
<comment type="caution">
    <text evidence="11">The sequence shown here is derived from an EMBL/GenBank/DDBJ whole genome shotgun (WGS) entry which is preliminary data.</text>
</comment>
<dbReference type="InterPro" id="IPR003593">
    <property type="entry name" value="AAA+_ATPase"/>
</dbReference>
<evidence type="ECO:0000256" key="4">
    <source>
        <dbReference type="ARBA" id="ARBA00022884"/>
    </source>
</evidence>
<dbReference type="Gene3D" id="1.20.120.140">
    <property type="entry name" value="Signal recognition particle SRP54, nucleotide-binding domain"/>
    <property type="match status" value="1"/>
</dbReference>
<dbReference type="InterPro" id="IPR013822">
    <property type="entry name" value="Signal_recog_particl_SRP54_hlx"/>
</dbReference>
<dbReference type="HAMAP" id="MF_00306">
    <property type="entry name" value="SRP54"/>
    <property type="match status" value="1"/>
</dbReference>
<dbReference type="SUPFAM" id="SSF47446">
    <property type="entry name" value="Signal peptide-binding domain"/>
    <property type="match status" value="1"/>
</dbReference>
<evidence type="ECO:0000256" key="2">
    <source>
        <dbReference type="ARBA" id="ARBA00022741"/>
    </source>
</evidence>
<keyword evidence="4 9" id="KW-0694">RNA-binding</keyword>
<dbReference type="RefSeq" id="WP_206904860.1">
    <property type="nucleotide sequence ID" value="NZ_JAFLVT010000018.1"/>
</dbReference>
<dbReference type="InterPro" id="IPR004780">
    <property type="entry name" value="SRP"/>
</dbReference>
<evidence type="ECO:0000256" key="6">
    <source>
        <dbReference type="ARBA" id="ARBA00023135"/>
    </source>
</evidence>
<comment type="subcellular location">
    <subcellularLocation>
        <location evidence="9">Cytoplasm</location>
    </subcellularLocation>
    <text evidence="9">The SRP-RNC complex is targeted to the cytoplasmic membrane.</text>
</comment>
<evidence type="ECO:0000256" key="9">
    <source>
        <dbReference type="HAMAP-Rule" id="MF_00306"/>
    </source>
</evidence>
<comment type="function">
    <text evidence="9">Involved in targeting and insertion of nascent membrane proteins into the cytoplasmic membrane. Binds to the hydrophobic signal sequence of the ribosome-nascent chain (RNC) as it emerges from the ribosomes. The SRP-RNC complex is then targeted to the cytoplasmic membrane where it interacts with the SRP receptor FtsY.</text>
</comment>
<gene>
    <name evidence="9 11" type="primary">ffh</name>
    <name evidence="11" type="ORF">JZO76_12080</name>
</gene>
<comment type="similarity">
    <text evidence="1 9">Belongs to the GTP-binding SRP family. SRP54 subfamily.</text>
</comment>
<name>A0ABS3H9W8_9ENTE</name>
<accession>A0ABS3H9W8</accession>
<dbReference type="PANTHER" id="PTHR11564">
    <property type="entry name" value="SIGNAL RECOGNITION PARTICLE 54K PROTEIN SRP54"/>
    <property type="match status" value="1"/>
</dbReference>
<dbReference type="EC" id="3.6.5.4" evidence="9"/>
<dbReference type="PROSITE" id="PS00300">
    <property type="entry name" value="SRP54"/>
    <property type="match status" value="1"/>
</dbReference>
<keyword evidence="7 9" id="KW-0687">Ribonucleoprotein</keyword>
<dbReference type="Proteomes" id="UP000664256">
    <property type="component" value="Unassembled WGS sequence"/>
</dbReference>
<dbReference type="InterPro" id="IPR000897">
    <property type="entry name" value="SRP54_GTPase_dom"/>
</dbReference>
<dbReference type="NCBIfam" id="TIGR00959">
    <property type="entry name" value="ffh"/>
    <property type="match status" value="1"/>
</dbReference>
<evidence type="ECO:0000256" key="7">
    <source>
        <dbReference type="ARBA" id="ARBA00023274"/>
    </source>
</evidence>
<dbReference type="PANTHER" id="PTHR11564:SF5">
    <property type="entry name" value="SIGNAL RECOGNITION PARTICLE SUBUNIT SRP54"/>
    <property type="match status" value="1"/>
</dbReference>
<comment type="domain">
    <text evidence="9">Composed of three domains: the N-terminal N domain, which is responsible for interactions with the ribosome, the central G domain, which binds GTP, and the C-terminal M domain, which binds the RNA and the signal sequence of the RNC.</text>
</comment>
<evidence type="ECO:0000256" key="3">
    <source>
        <dbReference type="ARBA" id="ARBA00022801"/>
    </source>
</evidence>
<proteinExistence type="inferred from homology"/>
<reference evidence="11 12" key="1">
    <citation type="submission" date="2021-03" db="EMBL/GenBank/DDBJ databases">
        <title>Enterococcal diversity collection.</title>
        <authorList>
            <person name="Gilmore M.S."/>
            <person name="Schwartzman J."/>
            <person name="Van Tyne D."/>
            <person name="Martin M."/>
            <person name="Earl A.M."/>
            <person name="Manson A.L."/>
            <person name="Straub T."/>
            <person name="Salamzade R."/>
            <person name="Saavedra J."/>
            <person name="Lebreton F."/>
            <person name="Prichula J."/>
            <person name="Schaufler K."/>
            <person name="Gaca A."/>
            <person name="Sgardioli B."/>
            <person name="Wagenaar J."/>
            <person name="Strong T."/>
        </authorList>
    </citation>
    <scope>NUCLEOTIDE SEQUENCE [LARGE SCALE GENOMIC DNA]</scope>
    <source>
        <strain evidence="11 12">MJM12</strain>
    </source>
</reference>
<dbReference type="Pfam" id="PF02978">
    <property type="entry name" value="SRP_SPB"/>
    <property type="match status" value="1"/>
</dbReference>